<protein>
    <recommendedName>
        <fullName evidence="1">DNA (cytosine-5-)-methyltransferase</fullName>
        <ecNumber evidence="1">2.1.1.37</ecNumber>
    </recommendedName>
</protein>
<dbReference type="EC" id="2.1.1.37" evidence="1"/>
<dbReference type="PANTHER" id="PTHR10629:SF52">
    <property type="entry name" value="DNA (CYTOSINE-5)-METHYLTRANSFERASE 1"/>
    <property type="match status" value="1"/>
</dbReference>
<evidence type="ECO:0000313" key="8">
    <source>
        <dbReference type="Proteomes" id="UP001153404"/>
    </source>
</evidence>
<dbReference type="GO" id="GO:0032259">
    <property type="term" value="P:methylation"/>
    <property type="evidence" value="ECO:0007669"/>
    <property type="project" value="UniProtKB-KW"/>
</dbReference>
<evidence type="ECO:0000256" key="4">
    <source>
        <dbReference type="ARBA" id="ARBA00022691"/>
    </source>
</evidence>
<sequence>MYRLLDLFAGAGGMSLGFMQTGKYNVAVAVEKNENAKATYRRNHQHTKVLSDILDITDYASFTRENGYFDVIIGGPPCQGFSNANRQRNHIISQNNSLVKKYVEIILNLNPKAFVMENVRMLKSDIHRFYCACSDGVEFEQLGIDTRSETIILLEEESPVADLDDYLFDKATLEELILPDKEFYALRMMHKNSFKPESRQKMLKEKAKQCIKYIAGMPQRSSMVSREYIKFEQDSLNVFINYVGERITFEEAVPTMTDYLNVQRLMMRAKELLDSDIAVSELKKRPQRFVCRSNIIFGN</sequence>
<dbReference type="InterPro" id="IPR018117">
    <property type="entry name" value="C5_DNA_meth_AS"/>
</dbReference>
<dbReference type="Pfam" id="PF00145">
    <property type="entry name" value="DNA_methylase"/>
    <property type="match status" value="1"/>
</dbReference>
<dbReference type="InterPro" id="IPR001525">
    <property type="entry name" value="C5_MeTfrase"/>
</dbReference>
<dbReference type="GO" id="GO:0009307">
    <property type="term" value="P:DNA restriction-modification system"/>
    <property type="evidence" value="ECO:0007669"/>
    <property type="project" value="UniProtKB-KW"/>
</dbReference>
<dbReference type="EMBL" id="JAPDIA010000003">
    <property type="protein sequence ID" value="MDG0810607.1"/>
    <property type="molecule type" value="Genomic_DNA"/>
</dbReference>
<evidence type="ECO:0000256" key="2">
    <source>
        <dbReference type="ARBA" id="ARBA00022603"/>
    </source>
</evidence>
<dbReference type="InterPro" id="IPR050390">
    <property type="entry name" value="C5-Methyltransferase"/>
</dbReference>
<keyword evidence="2 6" id="KW-0489">Methyltransferase</keyword>
<dbReference type="RefSeq" id="WP_277532531.1">
    <property type="nucleotide sequence ID" value="NZ_JAPDIA010000003.1"/>
</dbReference>
<evidence type="ECO:0000256" key="1">
    <source>
        <dbReference type="ARBA" id="ARBA00011975"/>
    </source>
</evidence>
<reference evidence="7" key="1">
    <citation type="submission" date="2022-10" db="EMBL/GenBank/DDBJ databases">
        <title>Comparative genomic analysis of Cohnella hashimotonis sp. nov., isolated from the International Space Station.</title>
        <authorList>
            <person name="Simpson A."/>
            <person name="Venkateswaran K."/>
        </authorList>
    </citation>
    <scope>NUCLEOTIDE SEQUENCE</scope>
    <source>
        <strain evidence="7">DSM 28161</strain>
    </source>
</reference>
<proteinExistence type="inferred from homology"/>
<accession>A0A9X4KZG0</accession>
<dbReference type="SUPFAM" id="SSF53335">
    <property type="entry name" value="S-adenosyl-L-methionine-dependent methyltransferases"/>
    <property type="match status" value="1"/>
</dbReference>
<dbReference type="GO" id="GO:0044027">
    <property type="term" value="P:negative regulation of gene expression via chromosomal CpG island methylation"/>
    <property type="evidence" value="ECO:0007669"/>
    <property type="project" value="TreeGrafter"/>
</dbReference>
<name>A0A9X4KZG0_9BACL</name>
<gene>
    <name evidence="7" type="ORF">OMP40_15460</name>
</gene>
<keyword evidence="8" id="KW-1185">Reference proteome</keyword>
<keyword evidence="5" id="KW-0680">Restriction system</keyword>
<keyword evidence="4 6" id="KW-0949">S-adenosyl-L-methionine</keyword>
<evidence type="ECO:0000256" key="5">
    <source>
        <dbReference type="ARBA" id="ARBA00022747"/>
    </source>
</evidence>
<organism evidence="7 8">
    <name type="scientific">Cohnella rhizosphaerae</name>
    <dbReference type="NCBI Taxonomy" id="1457232"/>
    <lineage>
        <taxon>Bacteria</taxon>
        <taxon>Bacillati</taxon>
        <taxon>Bacillota</taxon>
        <taxon>Bacilli</taxon>
        <taxon>Bacillales</taxon>
        <taxon>Paenibacillaceae</taxon>
        <taxon>Cohnella</taxon>
    </lineage>
</organism>
<dbReference type="PROSITE" id="PS00094">
    <property type="entry name" value="C5_MTASE_1"/>
    <property type="match status" value="1"/>
</dbReference>
<comment type="caution">
    <text evidence="7">The sequence shown here is derived from an EMBL/GenBank/DDBJ whole genome shotgun (WGS) entry which is preliminary data.</text>
</comment>
<evidence type="ECO:0000256" key="3">
    <source>
        <dbReference type="ARBA" id="ARBA00022679"/>
    </source>
</evidence>
<dbReference type="Proteomes" id="UP001153404">
    <property type="component" value="Unassembled WGS sequence"/>
</dbReference>
<dbReference type="Gene3D" id="3.40.50.150">
    <property type="entry name" value="Vaccinia Virus protein VP39"/>
    <property type="match status" value="1"/>
</dbReference>
<dbReference type="GO" id="GO:0003677">
    <property type="term" value="F:DNA binding"/>
    <property type="evidence" value="ECO:0007669"/>
    <property type="project" value="TreeGrafter"/>
</dbReference>
<dbReference type="PANTHER" id="PTHR10629">
    <property type="entry name" value="CYTOSINE-SPECIFIC METHYLTRANSFERASE"/>
    <property type="match status" value="1"/>
</dbReference>
<dbReference type="InterPro" id="IPR029063">
    <property type="entry name" value="SAM-dependent_MTases_sf"/>
</dbReference>
<dbReference type="PROSITE" id="PS51679">
    <property type="entry name" value="SAM_MT_C5"/>
    <property type="match status" value="1"/>
</dbReference>
<dbReference type="PRINTS" id="PR00105">
    <property type="entry name" value="C5METTRFRASE"/>
</dbReference>
<dbReference type="GO" id="GO:0003886">
    <property type="term" value="F:DNA (cytosine-5-)-methyltransferase activity"/>
    <property type="evidence" value="ECO:0007669"/>
    <property type="project" value="UniProtKB-EC"/>
</dbReference>
<feature type="active site" evidence="6">
    <location>
        <position position="78"/>
    </location>
</feature>
<evidence type="ECO:0000313" key="7">
    <source>
        <dbReference type="EMBL" id="MDG0810607.1"/>
    </source>
</evidence>
<evidence type="ECO:0000256" key="6">
    <source>
        <dbReference type="PROSITE-ProRule" id="PRU01016"/>
    </source>
</evidence>
<comment type="similarity">
    <text evidence="6">Belongs to the class I-like SAM-binding methyltransferase superfamily. C5-methyltransferase family.</text>
</comment>
<keyword evidence="3 6" id="KW-0808">Transferase</keyword>
<dbReference type="AlphaFoldDB" id="A0A9X4KZG0"/>